<proteinExistence type="predicted"/>
<gene>
    <name evidence="5" type="ORF">CLV63_10190</name>
</gene>
<organism evidence="5 6">
    <name type="scientific">Murinocardiopsis flavida</name>
    <dbReference type="NCBI Taxonomy" id="645275"/>
    <lineage>
        <taxon>Bacteria</taxon>
        <taxon>Bacillati</taxon>
        <taxon>Actinomycetota</taxon>
        <taxon>Actinomycetes</taxon>
        <taxon>Streptosporangiales</taxon>
        <taxon>Nocardiopsidaceae</taxon>
        <taxon>Murinocardiopsis</taxon>
    </lineage>
</organism>
<accession>A0A2P8DTR8</accession>
<evidence type="ECO:0000313" key="5">
    <source>
        <dbReference type="EMBL" id="PSL00616.1"/>
    </source>
</evidence>
<dbReference type="InterPro" id="IPR001647">
    <property type="entry name" value="HTH_TetR"/>
</dbReference>
<protein>
    <submittedName>
        <fullName evidence="5">TetR family transcriptional regulator</fullName>
    </submittedName>
</protein>
<dbReference type="AlphaFoldDB" id="A0A2P8DTR8"/>
<evidence type="ECO:0000256" key="3">
    <source>
        <dbReference type="SAM" id="MobiDB-lite"/>
    </source>
</evidence>
<dbReference type="PANTHER" id="PTHR30055:SF231">
    <property type="entry name" value="TRANSCRIPTIONAL REGULATORY PROTEIN (PROBABLY DEOR-FAMILY)-RELATED"/>
    <property type="match status" value="1"/>
</dbReference>
<dbReference type="EMBL" id="PYGA01000001">
    <property type="protein sequence ID" value="PSL00616.1"/>
    <property type="molecule type" value="Genomic_DNA"/>
</dbReference>
<dbReference type="InterPro" id="IPR041583">
    <property type="entry name" value="TetR_C_31"/>
</dbReference>
<dbReference type="GO" id="GO:0003700">
    <property type="term" value="F:DNA-binding transcription factor activity"/>
    <property type="evidence" value="ECO:0007669"/>
    <property type="project" value="TreeGrafter"/>
</dbReference>
<dbReference type="Proteomes" id="UP000240542">
    <property type="component" value="Unassembled WGS sequence"/>
</dbReference>
<evidence type="ECO:0000256" key="1">
    <source>
        <dbReference type="ARBA" id="ARBA00023125"/>
    </source>
</evidence>
<evidence type="ECO:0000259" key="4">
    <source>
        <dbReference type="PROSITE" id="PS50977"/>
    </source>
</evidence>
<name>A0A2P8DTR8_9ACTN</name>
<dbReference type="GO" id="GO:0000976">
    <property type="term" value="F:transcription cis-regulatory region binding"/>
    <property type="evidence" value="ECO:0007669"/>
    <property type="project" value="TreeGrafter"/>
</dbReference>
<comment type="caution">
    <text evidence="5">The sequence shown here is derived from an EMBL/GenBank/DDBJ whole genome shotgun (WGS) entry which is preliminary data.</text>
</comment>
<dbReference type="InterPro" id="IPR050109">
    <property type="entry name" value="HTH-type_TetR-like_transc_reg"/>
</dbReference>
<feature type="region of interest" description="Disordered" evidence="3">
    <location>
        <begin position="1"/>
        <end position="21"/>
    </location>
</feature>
<evidence type="ECO:0000313" key="6">
    <source>
        <dbReference type="Proteomes" id="UP000240542"/>
    </source>
</evidence>
<feature type="domain" description="HTH tetR-type" evidence="4">
    <location>
        <begin position="21"/>
        <end position="81"/>
    </location>
</feature>
<dbReference type="SUPFAM" id="SSF46689">
    <property type="entry name" value="Homeodomain-like"/>
    <property type="match status" value="1"/>
</dbReference>
<dbReference type="Gene3D" id="1.10.357.10">
    <property type="entry name" value="Tetracycline Repressor, domain 2"/>
    <property type="match status" value="1"/>
</dbReference>
<dbReference type="PROSITE" id="PS50977">
    <property type="entry name" value="HTH_TETR_2"/>
    <property type="match status" value="1"/>
</dbReference>
<dbReference type="PANTHER" id="PTHR30055">
    <property type="entry name" value="HTH-TYPE TRANSCRIPTIONAL REGULATOR RUTR"/>
    <property type="match status" value="1"/>
</dbReference>
<feature type="DNA-binding region" description="H-T-H motif" evidence="2">
    <location>
        <begin position="44"/>
        <end position="63"/>
    </location>
</feature>
<sequence>MPMQPESDEAHISDGRRRKGHERRRRLLAAVMSVIERDGVAAVTQRVVAKEAGLPPSAVTYYYATVDDLLTAALIQVNDWYIDAFASLSADDDRAMEQLAELIAAGGDRNRAHTMAEYELFLMAGRRPDMRAEIARWNQVIDAFTARFTADPLDGTAIAAAIDGLFLRTFTTDGLSTAPEVLAVLKRITRRHPFAPE</sequence>
<dbReference type="Pfam" id="PF17940">
    <property type="entry name" value="TetR_C_31"/>
    <property type="match status" value="1"/>
</dbReference>
<keyword evidence="6" id="KW-1185">Reference proteome</keyword>
<keyword evidence="1 2" id="KW-0238">DNA-binding</keyword>
<reference evidence="5 6" key="1">
    <citation type="submission" date="2018-03" db="EMBL/GenBank/DDBJ databases">
        <title>Genomic Encyclopedia of Archaeal and Bacterial Type Strains, Phase II (KMG-II): from individual species to whole genera.</title>
        <authorList>
            <person name="Goeker M."/>
        </authorList>
    </citation>
    <scope>NUCLEOTIDE SEQUENCE [LARGE SCALE GENOMIC DNA]</scope>
    <source>
        <strain evidence="5 6">DSM 45312</strain>
    </source>
</reference>
<dbReference type="InterPro" id="IPR009057">
    <property type="entry name" value="Homeodomain-like_sf"/>
</dbReference>
<evidence type="ECO:0000256" key="2">
    <source>
        <dbReference type="PROSITE-ProRule" id="PRU00335"/>
    </source>
</evidence>